<dbReference type="Pfam" id="PF02501">
    <property type="entry name" value="T2SSI"/>
    <property type="match status" value="1"/>
</dbReference>
<dbReference type="SUPFAM" id="SSF54523">
    <property type="entry name" value="Pili subunits"/>
    <property type="match status" value="1"/>
</dbReference>
<evidence type="ECO:0000313" key="12">
    <source>
        <dbReference type="Proteomes" id="UP000202440"/>
    </source>
</evidence>
<dbReference type="NCBIfam" id="TIGR01707">
    <property type="entry name" value="gspI"/>
    <property type="match status" value="1"/>
</dbReference>
<feature type="transmembrane region" description="Helical" evidence="9">
    <location>
        <begin position="7"/>
        <end position="27"/>
    </location>
</feature>
<accession>A0A222FLC1</accession>
<evidence type="ECO:0000256" key="2">
    <source>
        <dbReference type="ARBA" id="ARBA00008358"/>
    </source>
</evidence>
<name>A0A222FLC1_9GAMM</name>
<evidence type="ECO:0000256" key="1">
    <source>
        <dbReference type="ARBA" id="ARBA00004377"/>
    </source>
</evidence>
<dbReference type="EMBL" id="CP022530">
    <property type="protein sequence ID" value="ASP39808.1"/>
    <property type="molecule type" value="Genomic_DNA"/>
</dbReference>
<keyword evidence="3" id="KW-1003">Cell membrane</keyword>
<dbReference type="InterPro" id="IPR012902">
    <property type="entry name" value="N_methyl_site"/>
</dbReference>
<dbReference type="InterPro" id="IPR003413">
    <property type="entry name" value="T2SS_GspI_C"/>
</dbReference>
<comment type="PTM">
    <text evidence="9">Cleaved by prepilin peptidase.</text>
</comment>
<evidence type="ECO:0000256" key="7">
    <source>
        <dbReference type="ARBA" id="ARBA00022989"/>
    </source>
</evidence>
<dbReference type="KEGG" id="bsan:CHH28_14505"/>
<evidence type="ECO:0000256" key="8">
    <source>
        <dbReference type="ARBA" id="ARBA00023136"/>
    </source>
</evidence>
<evidence type="ECO:0000259" key="10">
    <source>
        <dbReference type="Pfam" id="PF02501"/>
    </source>
</evidence>
<dbReference type="InterPro" id="IPR010052">
    <property type="entry name" value="T2SS_protein-GspI"/>
</dbReference>
<comment type="subcellular location">
    <subcellularLocation>
        <location evidence="1 9">Cell inner membrane</location>
        <topology evidence="1 9">Single-pass membrane protein</topology>
    </subcellularLocation>
</comment>
<protein>
    <recommendedName>
        <fullName evidence="9">Type II secretion system protein I</fullName>
        <shortName evidence="9">T2SS minor pseudopilin I</shortName>
    </recommendedName>
</protein>
<evidence type="ECO:0000256" key="3">
    <source>
        <dbReference type="ARBA" id="ARBA00022475"/>
    </source>
</evidence>
<reference evidence="11 12" key="1">
    <citation type="submission" date="2017-07" db="EMBL/GenBank/DDBJ databases">
        <title>Annotated genome sequence of Bacterioplanes sanyensis isolated from Red Sea.</title>
        <authorList>
            <person name="Rehman Z.U."/>
        </authorList>
    </citation>
    <scope>NUCLEOTIDE SEQUENCE [LARGE SCALE GENOMIC DNA]</scope>
    <source>
        <strain evidence="11 12">NV9</strain>
    </source>
</reference>
<keyword evidence="8 9" id="KW-0472">Membrane</keyword>
<dbReference type="Pfam" id="PF07963">
    <property type="entry name" value="N_methyl"/>
    <property type="match status" value="1"/>
</dbReference>
<dbReference type="InterPro" id="IPR045584">
    <property type="entry name" value="Pilin-like"/>
</dbReference>
<evidence type="ECO:0000256" key="4">
    <source>
        <dbReference type="ARBA" id="ARBA00022481"/>
    </source>
</evidence>
<evidence type="ECO:0000256" key="6">
    <source>
        <dbReference type="ARBA" id="ARBA00022692"/>
    </source>
</evidence>
<dbReference type="PROSITE" id="PS00409">
    <property type="entry name" value="PROKAR_NTER_METHYL"/>
    <property type="match status" value="1"/>
</dbReference>
<feature type="domain" description="Type II secretion system protein GspI C-terminal" evidence="10">
    <location>
        <begin position="40"/>
        <end position="116"/>
    </location>
</feature>
<sequence>MTTERGFTLLEVMIAITIFAVVASTIASVNSQNVANLLAMEEKTLATMVAENRLVEMRLAGYPNVSETNDQVDMAEREWFITTQVEETPFPDTRRVTVVVSRNDEGGQLSRLSTLIGKH</sequence>
<dbReference type="GO" id="GO:0005886">
    <property type="term" value="C:plasma membrane"/>
    <property type="evidence" value="ECO:0007669"/>
    <property type="project" value="UniProtKB-SubCell"/>
</dbReference>
<dbReference type="RefSeq" id="WP_094060982.1">
    <property type="nucleotide sequence ID" value="NZ_CP022530.1"/>
</dbReference>
<dbReference type="AlphaFoldDB" id="A0A222FLC1"/>
<comment type="subunit">
    <text evidence="9">Type II secretion is composed of four main components: the outer membrane complex, the inner membrane complex, the cytoplasmic secretion ATPase and the periplasm-spanning pseudopilus.</text>
</comment>
<evidence type="ECO:0000256" key="9">
    <source>
        <dbReference type="RuleBase" id="RU368030"/>
    </source>
</evidence>
<dbReference type="Gene3D" id="3.30.1300.30">
    <property type="entry name" value="GSPII I/J protein-like"/>
    <property type="match status" value="1"/>
</dbReference>
<proteinExistence type="inferred from homology"/>
<keyword evidence="6 9" id="KW-0812">Transmembrane</keyword>
<evidence type="ECO:0000313" key="11">
    <source>
        <dbReference type="EMBL" id="ASP39808.1"/>
    </source>
</evidence>
<dbReference type="NCBIfam" id="TIGR02532">
    <property type="entry name" value="IV_pilin_GFxxxE"/>
    <property type="match status" value="1"/>
</dbReference>
<dbReference type="PANTHER" id="PTHR38779">
    <property type="entry name" value="TYPE II SECRETION SYSTEM PROTEIN I-RELATED"/>
    <property type="match status" value="1"/>
</dbReference>
<dbReference type="GO" id="GO:0015628">
    <property type="term" value="P:protein secretion by the type II secretion system"/>
    <property type="evidence" value="ECO:0007669"/>
    <property type="project" value="UniProtKB-UniRule"/>
</dbReference>
<keyword evidence="5 9" id="KW-0997">Cell inner membrane</keyword>
<keyword evidence="12" id="KW-1185">Reference proteome</keyword>
<keyword evidence="7 9" id="KW-1133">Transmembrane helix</keyword>
<comment type="function">
    <text evidence="9">Component of the type II secretion system required for the energy-dependent secretion of extracellular factors such as proteases and toxins from the periplasm.</text>
</comment>
<dbReference type="GO" id="GO:0015627">
    <property type="term" value="C:type II protein secretion system complex"/>
    <property type="evidence" value="ECO:0007669"/>
    <property type="project" value="UniProtKB-UniRule"/>
</dbReference>
<dbReference type="Proteomes" id="UP000202440">
    <property type="component" value="Chromosome"/>
</dbReference>
<dbReference type="PANTHER" id="PTHR38779:SF2">
    <property type="entry name" value="TYPE II SECRETION SYSTEM PROTEIN I-RELATED"/>
    <property type="match status" value="1"/>
</dbReference>
<comment type="similarity">
    <text evidence="2 9">Belongs to the GSP I family.</text>
</comment>
<evidence type="ECO:0000256" key="5">
    <source>
        <dbReference type="ARBA" id="ARBA00022519"/>
    </source>
</evidence>
<keyword evidence="4 9" id="KW-0488">Methylation</keyword>
<organism evidence="11 12">
    <name type="scientific">Bacterioplanes sanyensis</name>
    <dbReference type="NCBI Taxonomy" id="1249553"/>
    <lineage>
        <taxon>Bacteria</taxon>
        <taxon>Pseudomonadati</taxon>
        <taxon>Pseudomonadota</taxon>
        <taxon>Gammaproteobacteria</taxon>
        <taxon>Oceanospirillales</taxon>
        <taxon>Oceanospirillaceae</taxon>
        <taxon>Bacterioplanes</taxon>
    </lineage>
</organism>
<gene>
    <name evidence="11" type="primary">gspI</name>
    <name evidence="11" type="ORF">CHH28_14505</name>
</gene>
<dbReference type="OrthoDB" id="6121517at2"/>